<keyword evidence="3" id="KW-1185">Reference proteome</keyword>
<dbReference type="AlphaFoldDB" id="A0A8J5XT91"/>
<dbReference type="SUPFAM" id="SSF54695">
    <property type="entry name" value="POZ domain"/>
    <property type="match status" value="1"/>
</dbReference>
<organism evidence="2 3">
    <name type="scientific">Diacronema lutheri</name>
    <name type="common">Unicellular marine alga</name>
    <name type="synonym">Monochrysis lutheri</name>
    <dbReference type="NCBI Taxonomy" id="2081491"/>
    <lineage>
        <taxon>Eukaryota</taxon>
        <taxon>Haptista</taxon>
        <taxon>Haptophyta</taxon>
        <taxon>Pavlovophyceae</taxon>
        <taxon>Pavlovales</taxon>
        <taxon>Pavlovaceae</taxon>
        <taxon>Diacronema</taxon>
    </lineage>
</organism>
<dbReference type="Pfam" id="PF02214">
    <property type="entry name" value="BTB_2"/>
    <property type="match status" value="1"/>
</dbReference>
<accession>A0A8J5XT91</accession>
<dbReference type="InterPro" id="IPR011333">
    <property type="entry name" value="SKP1/BTB/POZ_sf"/>
</dbReference>
<sequence length="115" mass="11738">MSDPSAAEHPPGMTAEPSAELVVLNVAGVRYDTARSTLARSTLARSVYFASVLAGGAGGGAGIFVDRDGALFAPILAYMRGTRPHVGASGREAVLAQARFTFRTTPAPTTSSVAS</sequence>
<gene>
    <name evidence="2" type="ORF">KFE25_009689</name>
</gene>
<comment type="caution">
    <text evidence="2">The sequence shown here is derived from an EMBL/GenBank/DDBJ whole genome shotgun (WGS) entry which is preliminary data.</text>
</comment>
<feature type="domain" description="Potassium channel tetramerisation-type BTB" evidence="1">
    <location>
        <begin position="22"/>
        <end position="81"/>
    </location>
</feature>
<evidence type="ECO:0000259" key="1">
    <source>
        <dbReference type="Pfam" id="PF02214"/>
    </source>
</evidence>
<reference evidence="2" key="1">
    <citation type="submission" date="2021-05" db="EMBL/GenBank/DDBJ databases">
        <title>The genome of the haptophyte Pavlova lutheri (Diacronema luteri, Pavlovales) - a model for lipid biosynthesis in eukaryotic algae.</title>
        <authorList>
            <person name="Hulatt C.J."/>
            <person name="Posewitz M.C."/>
        </authorList>
    </citation>
    <scope>NUCLEOTIDE SEQUENCE</scope>
    <source>
        <strain evidence="2">NIVA-4/92</strain>
    </source>
</reference>
<evidence type="ECO:0000313" key="3">
    <source>
        <dbReference type="Proteomes" id="UP000751190"/>
    </source>
</evidence>
<proteinExistence type="predicted"/>
<dbReference type="Proteomes" id="UP000751190">
    <property type="component" value="Unassembled WGS sequence"/>
</dbReference>
<evidence type="ECO:0000313" key="2">
    <source>
        <dbReference type="EMBL" id="KAG8471268.1"/>
    </source>
</evidence>
<dbReference type="GO" id="GO:0051260">
    <property type="term" value="P:protein homooligomerization"/>
    <property type="evidence" value="ECO:0007669"/>
    <property type="project" value="InterPro"/>
</dbReference>
<dbReference type="Gene3D" id="3.30.710.10">
    <property type="entry name" value="Potassium Channel Kv1.1, Chain A"/>
    <property type="match status" value="1"/>
</dbReference>
<dbReference type="EMBL" id="JAGTXO010000001">
    <property type="protein sequence ID" value="KAG8471268.1"/>
    <property type="molecule type" value="Genomic_DNA"/>
</dbReference>
<protein>
    <recommendedName>
        <fullName evidence="1">Potassium channel tetramerisation-type BTB domain-containing protein</fullName>
    </recommendedName>
</protein>
<name>A0A8J5XT91_DIALT</name>
<dbReference type="OrthoDB" id="2414723at2759"/>
<dbReference type="InterPro" id="IPR003131">
    <property type="entry name" value="T1-type_BTB"/>
</dbReference>